<keyword evidence="4" id="KW-1185">Reference proteome</keyword>
<dbReference type="AlphaFoldDB" id="A0A6L5GDY7"/>
<evidence type="ECO:0000256" key="1">
    <source>
        <dbReference type="ARBA" id="ARBA00006547"/>
    </source>
</evidence>
<evidence type="ECO:0000313" key="4">
    <source>
        <dbReference type="Proteomes" id="UP000477750"/>
    </source>
</evidence>
<dbReference type="EMBL" id="WIAO01000031">
    <property type="protein sequence ID" value="MQM27907.1"/>
    <property type="molecule type" value="Genomic_DNA"/>
</dbReference>
<organism evidence="3 4">
    <name type="scientific">Glycomyces albidus</name>
    <dbReference type="NCBI Taxonomy" id="2656774"/>
    <lineage>
        <taxon>Bacteria</taxon>
        <taxon>Bacillati</taxon>
        <taxon>Actinomycetota</taxon>
        <taxon>Actinomycetes</taxon>
        <taxon>Glycomycetales</taxon>
        <taxon>Glycomycetaceae</taxon>
        <taxon>Glycomyces</taxon>
    </lineage>
</organism>
<dbReference type="PRINTS" id="PR01543">
    <property type="entry name" value="ANATRNSFRASE"/>
</dbReference>
<keyword evidence="3" id="KW-0808">Transferase</keyword>
<dbReference type="Gene3D" id="2.40.128.150">
    <property type="entry name" value="Cysteine proteinases"/>
    <property type="match status" value="1"/>
</dbReference>
<protein>
    <submittedName>
        <fullName evidence="3">Arylamine N-acetyltransferase</fullName>
    </submittedName>
</protein>
<accession>A0A6L5GDY7</accession>
<comment type="caution">
    <text evidence="3">The sequence shown here is derived from an EMBL/GenBank/DDBJ whole genome shotgun (WGS) entry which is preliminary data.</text>
</comment>
<dbReference type="SUPFAM" id="SSF54001">
    <property type="entry name" value="Cysteine proteinases"/>
    <property type="match status" value="1"/>
</dbReference>
<name>A0A6L5GDY7_9ACTN</name>
<dbReference type="RefSeq" id="WP_153027028.1">
    <property type="nucleotide sequence ID" value="NZ_WIAO01000031.1"/>
</dbReference>
<proteinExistence type="inferred from homology"/>
<dbReference type="PANTHER" id="PTHR11786:SF0">
    <property type="entry name" value="ARYLAMINE N-ACETYLTRANSFERASE 4-RELATED"/>
    <property type="match status" value="1"/>
</dbReference>
<reference evidence="3 4" key="1">
    <citation type="submission" date="2019-10" db="EMBL/GenBank/DDBJ databases">
        <title>Glycomyces albidus sp. nov., a novel actinomycete isolated from rhizosphere soil of wheat (Triticum aestivum L.).</title>
        <authorList>
            <person name="Qian L."/>
        </authorList>
    </citation>
    <scope>NUCLEOTIDE SEQUENCE [LARGE SCALE GENOMIC DNA]</scope>
    <source>
        <strain evidence="3 4">NEAU-7082</strain>
    </source>
</reference>
<evidence type="ECO:0000313" key="3">
    <source>
        <dbReference type="EMBL" id="MQM27907.1"/>
    </source>
</evidence>
<dbReference type="Gene3D" id="3.30.2140.10">
    <property type="entry name" value="Arylamine N-acetyltransferase"/>
    <property type="match status" value="1"/>
</dbReference>
<comment type="similarity">
    <text evidence="1 2">Belongs to the arylamine N-acetyltransferase family.</text>
</comment>
<dbReference type="InterPro" id="IPR001447">
    <property type="entry name" value="Arylamine_N-AcTrfase"/>
</dbReference>
<dbReference type="Pfam" id="PF00797">
    <property type="entry name" value="Acetyltransf_2"/>
    <property type="match status" value="1"/>
</dbReference>
<dbReference type="InterPro" id="IPR038765">
    <property type="entry name" value="Papain-like_cys_pep_sf"/>
</dbReference>
<gene>
    <name evidence="3" type="ORF">GFD30_20375</name>
</gene>
<dbReference type="GO" id="GO:0016407">
    <property type="term" value="F:acetyltransferase activity"/>
    <property type="evidence" value="ECO:0007669"/>
    <property type="project" value="InterPro"/>
</dbReference>
<dbReference type="Proteomes" id="UP000477750">
    <property type="component" value="Unassembled WGS sequence"/>
</dbReference>
<dbReference type="PANTHER" id="PTHR11786">
    <property type="entry name" value="N-HYDROXYARYLAMINE O-ACETYLTRANSFERASE"/>
    <property type="match status" value="1"/>
</dbReference>
<evidence type="ECO:0000256" key="2">
    <source>
        <dbReference type="RuleBase" id="RU003452"/>
    </source>
</evidence>
<sequence>MVTTPAEPSPEWDVAAVDPDEYAERIGHRGPLRPDLETFTALHRAHVAAVPFENLDVMLGRGPDIGLPTVVDKIVRRRRGGYCYEMNLLFAAVLDRIGVPVRRSLIRTGDPLVHARPRSHLVVLAELDGRTWLGDVGFGSGPSEPIPVDREARSPQGGWTYRVTEPFGDGDRRVQELRGGRWETMYTLIPDATFPVDVALANESTSTSPGSPFVKRPIVVKRGPASERRLLGRTLTEVRPDGSETAKEIADVDYAATLAEAFDLELTEDEAKLVTAAIPHPSDAALG</sequence>